<feature type="compositionally biased region" description="Pro residues" evidence="1">
    <location>
        <begin position="323"/>
        <end position="340"/>
    </location>
</feature>
<evidence type="ECO:0000313" key="2">
    <source>
        <dbReference type="EMBL" id="ETW03160.1"/>
    </source>
</evidence>
<feature type="compositionally biased region" description="Basic residues" evidence="1">
    <location>
        <begin position="946"/>
        <end position="958"/>
    </location>
</feature>
<dbReference type="RefSeq" id="XP_008868544.1">
    <property type="nucleotide sequence ID" value="XM_008870322.1"/>
</dbReference>
<feature type="compositionally biased region" description="Pro residues" evidence="1">
    <location>
        <begin position="273"/>
        <end position="288"/>
    </location>
</feature>
<proteinExistence type="predicted"/>
<dbReference type="OrthoDB" id="79879at2759"/>
<protein>
    <submittedName>
        <fullName evidence="2">Uncharacterized protein</fullName>
    </submittedName>
</protein>
<reference evidence="2" key="1">
    <citation type="submission" date="2013-12" db="EMBL/GenBank/DDBJ databases">
        <title>The Genome Sequence of Aphanomyces invadans NJM9701.</title>
        <authorList>
            <consortium name="The Broad Institute Genomics Platform"/>
            <person name="Russ C."/>
            <person name="Tyler B."/>
            <person name="van West P."/>
            <person name="Dieguez-Uribeondo J."/>
            <person name="Young S.K."/>
            <person name="Zeng Q."/>
            <person name="Gargeya S."/>
            <person name="Fitzgerald M."/>
            <person name="Abouelleil A."/>
            <person name="Alvarado L."/>
            <person name="Chapman S.B."/>
            <person name="Gainer-Dewar J."/>
            <person name="Goldberg J."/>
            <person name="Griggs A."/>
            <person name="Gujja S."/>
            <person name="Hansen M."/>
            <person name="Howarth C."/>
            <person name="Imamovic A."/>
            <person name="Ireland A."/>
            <person name="Larimer J."/>
            <person name="McCowan C."/>
            <person name="Murphy C."/>
            <person name="Pearson M."/>
            <person name="Poon T.W."/>
            <person name="Priest M."/>
            <person name="Roberts A."/>
            <person name="Saif S."/>
            <person name="Shea T."/>
            <person name="Sykes S."/>
            <person name="Wortman J."/>
            <person name="Nusbaum C."/>
            <person name="Birren B."/>
        </authorList>
    </citation>
    <scope>NUCLEOTIDE SEQUENCE [LARGE SCALE GENOMIC DNA]</scope>
    <source>
        <strain evidence="2">NJM9701</strain>
    </source>
</reference>
<organism evidence="2">
    <name type="scientific">Aphanomyces invadans</name>
    <dbReference type="NCBI Taxonomy" id="157072"/>
    <lineage>
        <taxon>Eukaryota</taxon>
        <taxon>Sar</taxon>
        <taxon>Stramenopiles</taxon>
        <taxon>Oomycota</taxon>
        <taxon>Saprolegniomycetes</taxon>
        <taxon>Saprolegniales</taxon>
        <taxon>Verrucalvaceae</taxon>
        <taxon>Aphanomyces</taxon>
    </lineage>
</organism>
<name>A0A024UAB6_9STRA</name>
<dbReference type="VEuPathDB" id="FungiDB:H310_05579"/>
<feature type="compositionally biased region" description="Basic and acidic residues" evidence="1">
    <location>
        <begin position="530"/>
        <end position="543"/>
    </location>
</feature>
<feature type="region of interest" description="Disordered" evidence="1">
    <location>
        <begin position="319"/>
        <end position="341"/>
    </location>
</feature>
<feature type="compositionally biased region" description="Polar residues" evidence="1">
    <location>
        <begin position="411"/>
        <end position="421"/>
    </location>
</feature>
<feature type="region of interest" description="Disordered" evidence="1">
    <location>
        <begin position="879"/>
        <end position="1054"/>
    </location>
</feature>
<feature type="compositionally biased region" description="Basic and acidic residues" evidence="1">
    <location>
        <begin position="896"/>
        <end position="912"/>
    </location>
</feature>
<dbReference type="GeneID" id="20082629"/>
<feature type="region of interest" description="Disordered" evidence="1">
    <location>
        <begin position="827"/>
        <end position="848"/>
    </location>
</feature>
<accession>A0A024UAB6</accession>
<evidence type="ECO:0000256" key="1">
    <source>
        <dbReference type="SAM" id="MobiDB-lite"/>
    </source>
</evidence>
<dbReference type="EMBL" id="KI913960">
    <property type="protein sequence ID" value="ETW03160.1"/>
    <property type="molecule type" value="Genomic_DNA"/>
</dbReference>
<feature type="region of interest" description="Disordered" evidence="1">
    <location>
        <begin position="411"/>
        <end position="461"/>
    </location>
</feature>
<feature type="compositionally biased region" description="Polar residues" evidence="1">
    <location>
        <begin position="1020"/>
        <end position="1038"/>
    </location>
</feature>
<feature type="compositionally biased region" description="Polar residues" evidence="1">
    <location>
        <begin position="923"/>
        <end position="936"/>
    </location>
</feature>
<feature type="compositionally biased region" description="Low complexity" evidence="1">
    <location>
        <begin position="959"/>
        <end position="984"/>
    </location>
</feature>
<feature type="region of interest" description="Disordered" evidence="1">
    <location>
        <begin position="269"/>
        <end position="295"/>
    </location>
</feature>
<feature type="region of interest" description="Disordered" evidence="1">
    <location>
        <begin position="370"/>
        <end position="397"/>
    </location>
</feature>
<gene>
    <name evidence="2" type="ORF">H310_05579</name>
</gene>
<feature type="region of interest" description="Disordered" evidence="1">
    <location>
        <begin position="514"/>
        <end position="586"/>
    </location>
</feature>
<dbReference type="AlphaFoldDB" id="A0A024UAB6"/>
<feature type="compositionally biased region" description="Polar residues" evidence="1">
    <location>
        <begin position="1045"/>
        <end position="1054"/>
    </location>
</feature>
<sequence>MEETHRRACVDSLLALLEREVQLQTKNDNNLHVQQLVQVCGHFVELSCSHAMWSVKAKDDMPAMALLEKTKVLLDLHSKSWSHCQPHDPDHLSWLELRLRVAKQLGGVSRRIHAVDETMKFVYDAMAIEYSLFDVLATDKSSRERLLRHRTSIAMAHMQIADFFASVDEHAASAVNAQHAASMLFEALVVWTKLESAAQDIAVRDHVASKLALALHNYGAELEHLDEASNALQAYRKAYEVSVACFGKDHQGTKTMGRALQSFSMALKEGPLSPTPKKCPSPQLVPPTPHDKQDRWRSSTLWPALLKRLQSHHVDIAIDLSPPKKPQPTKPGPSTKPKPTPVVANPMTSMFAPRNITYAPVLQRDPRALEAPTLPKSPHHQRPATAKSPWNKHVSPFQGHPTTIVTIQSPYDATRPPSSSLPHRPKTAGFVKRAAPGDTTVTCHTRRQPPTIPPSSPQPRMDALCDRTCDATLTLKHDASARATTLSPDDVGLPTPVAKLQANLELAKTIAASDEMQVEPPSSARSKLLAKKEERMRERRRSASAEATRTAPDDEIGSATSCLEAEHASDGANAKGSSNDPPNAEETLAPTAQARLAIVRQQSEHVCNVVVRAAASPDKAAPPLPVTAWPLSQHGEAMDSIVRVAYGAHEAIDVEVQSSARRCLYDPPPLRPSRLDLVRQLSSQVVDHVLRSTSQGKPGPVHSSLLMPGISATSSIDTTHATNTPARPPQLHDDEAMEWQTEPHPATYIEPRDSQYRVEAATDPTASKQVPNLHMDFILNEPVDSLQRNTHPSHDGLRATDYIEDILMDDFSNNHLNLHEGAQPRTVVVPSIRTTPPLPPPEQPDNARTSDYVHAIARQLTDQICQVVMANLAMRSPLVQVPPEDSGPDQSLLRRSSSDDAPHSIEDCHAGEGGEPFVVESPPSASSVNNTALSDESSASSTRSTGSRRRGRRRHRSRSTSTSSSCSSSSSSSESSISSSPSCTERSHVSLGTMSSDSVDLDDSPDDDRADKPSCGPTIVLTSCAPTTSTAQPQSAQPTAMGVDGTTQFPSPTD</sequence>